<reference evidence="4" key="1">
    <citation type="submission" date="2023-06" db="EMBL/GenBank/DDBJ databases">
        <title>Genome-scale phylogeny and comparative genomics of the fungal order Sordariales.</title>
        <authorList>
            <consortium name="Lawrence Berkeley National Laboratory"/>
            <person name="Hensen N."/>
            <person name="Bonometti L."/>
            <person name="Westerberg I."/>
            <person name="Brannstrom I.O."/>
            <person name="Guillou S."/>
            <person name="Cros-Aarteil S."/>
            <person name="Calhoun S."/>
            <person name="Haridas S."/>
            <person name="Kuo A."/>
            <person name="Mondo S."/>
            <person name="Pangilinan J."/>
            <person name="Riley R."/>
            <person name="LaButti K."/>
            <person name="Andreopoulos B."/>
            <person name="Lipzen A."/>
            <person name="Chen C."/>
            <person name="Yanf M."/>
            <person name="Daum C."/>
            <person name="Ng V."/>
            <person name="Clum A."/>
            <person name="Steindorff A."/>
            <person name="Ohm R."/>
            <person name="Martin F."/>
            <person name="Silar P."/>
            <person name="Natvig D."/>
            <person name="Lalanne C."/>
            <person name="Gautier V."/>
            <person name="Ament-velasquez S.L."/>
            <person name="Kruys A."/>
            <person name="Hutchinson M.I."/>
            <person name="Powell A.J."/>
            <person name="Barry K."/>
            <person name="Miller A.N."/>
            <person name="Grigoriev I.V."/>
            <person name="Debuchy R."/>
            <person name="Gladieux P."/>
            <person name="Thoren M.H."/>
            <person name="Johannesson H."/>
        </authorList>
    </citation>
    <scope>NUCLEOTIDE SEQUENCE</scope>
    <source>
        <strain evidence="4">SMH3187-1</strain>
    </source>
</reference>
<keyword evidence="2" id="KW-0812">Transmembrane</keyword>
<feature type="transmembrane region" description="Helical" evidence="2">
    <location>
        <begin position="66"/>
        <end position="83"/>
    </location>
</feature>
<feature type="transmembrane region" description="Helical" evidence="2">
    <location>
        <begin position="200"/>
        <end position="224"/>
    </location>
</feature>
<feature type="domain" description="DUF7702" evidence="3">
    <location>
        <begin position="6"/>
        <end position="263"/>
    </location>
</feature>
<evidence type="ECO:0000256" key="1">
    <source>
        <dbReference type="SAM" id="MobiDB-lite"/>
    </source>
</evidence>
<organism evidence="4 5">
    <name type="scientific">Schizothecium vesticola</name>
    <dbReference type="NCBI Taxonomy" id="314040"/>
    <lineage>
        <taxon>Eukaryota</taxon>
        <taxon>Fungi</taxon>
        <taxon>Dikarya</taxon>
        <taxon>Ascomycota</taxon>
        <taxon>Pezizomycotina</taxon>
        <taxon>Sordariomycetes</taxon>
        <taxon>Sordariomycetidae</taxon>
        <taxon>Sordariales</taxon>
        <taxon>Schizotheciaceae</taxon>
        <taxon>Schizothecium</taxon>
    </lineage>
</organism>
<keyword evidence="2" id="KW-0472">Membrane</keyword>
<dbReference type="EMBL" id="JAUKUD010000001">
    <property type="protein sequence ID" value="KAK0753531.1"/>
    <property type="molecule type" value="Genomic_DNA"/>
</dbReference>
<feature type="transmembrane region" description="Helical" evidence="2">
    <location>
        <begin position="6"/>
        <end position="27"/>
    </location>
</feature>
<evidence type="ECO:0000313" key="4">
    <source>
        <dbReference type="EMBL" id="KAK0753531.1"/>
    </source>
</evidence>
<dbReference type="InterPro" id="IPR056119">
    <property type="entry name" value="DUF7702"/>
</dbReference>
<comment type="caution">
    <text evidence="4">The sequence shown here is derived from an EMBL/GenBank/DDBJ whole genome shotgun (WGS) entry which is preliminary data.</text>
</comment>
<dbReference type="PANTHER" id="PTHR42109:SF2">
    <property type="entry name" value="INTEGRAL MEMBRANE PROTEIN"/>
    <property type="match status" value="1"/>
</dbReference>
<proteinExistence type="predicted"/>
<feature type="transmembrane region" description="Helical" evidence="2">
    <location>
        <begin position="114"/>
        <end position="132"/>
    </location>
</feature>
<protein>
    <recommendedName>
        <fullName evidence="3">DUF7702 domain-containing protein</fullName>
    </recommendedName>
</protein>
<keyword evidence="2" id="KW-1133">Transmembrane helix</keyword>
<evidence type="ECO:0000313" key="5">
    <source>
        <dbReference type="Proteomes" id="UP001172155"/>
    </source>
</evidence>
<feature type="region of interest" description="Disordered" evidence="1">
    <location>
        <begin position="132"/>
        <end position="163"/>
    </location>
</feature>
<keyword evidence="5" id="KW-1185">Reference proteome</keyword>
<feature type="transmembrane region" description="Helical" evidence="2">
    <location>
        <begin position="244"/>
        <end position="267"/>
    </location>
</feature>
<dbReference type="Pfam" id="PF24800">
    <property type="entry name" value="DUF7702"/>
    <property type="match status" value="1"/>
</dbReference>
<evidence type="ECO:0000259" key="3">
    <source>
        <dbReference type="Pfam" id="PF24800"/>
    </source>
</evidence>
<sequence length="279" mass="29314">MGFSIQGVVSIIELVVYIPCLVAAFIVCNRHGFRRGSGWIYTLILCLVRIIGAACQQVSYTNNDSSLIKTALILDSIGLFSPFSQLSVYSPAHNVDTTNTTAPHPLLTTKHFRLVQLLITLGLILSIAGGTSDPDLSSSPTSSSPTSSSPSSDSDSSDTSSSSTTKAAPILYLISLLAITLGLLIAWRRTSSIPRPKRKLAPAITLALPLIAVRLLYSILAAFVHDSNNTLSVVDGSVAVRGCMALVEEVLVVGLYLGLGFVLGGIGGEGRGGRGERGD</sequence>
<dbReference type="Proteomes" id="UP001172155">
    <property type="component" value="Unassembled WGS sequence"/>
</dbReference>
<gene>
    <name evidence="4" type="ORF">B0T18DRAFT_476971</name>
</gene>
<feature type="transmembrane region" description="Helical" evidence="2">
    <location>
        <begin position="170"/>
        <end position="188"/>
    </location>
</feature>
<accession>A0AA40FA56</accession>
<dbReference type="PANTHER" id="PTHR42109">
    <property type="entry name" value="UNPLACED GENOMIC SCAFFOLD UM_SCAF_CONTIG_1.265, WHOLE GENOME SHOTGUN SEQUENCE"/>
    <property type="match status" value="1"/>
</dbReference>
<name>A0AA40FA56_9PEZI</name>
<feature type="transmembrane region" description="Helical" evidence="2">
    <location>
        <begin position="39"/>
        <end position="60"/>
    </location>
</feature>
<dbReference type="AlphaFoldDB" id="A0AA40FA56"/>
<evidence type="ECO:0000256" key="2">
    <source>
        <dbReference type="SAM" id="Phobius"/>
    </source>
</evidence>